<keyword evidence="1" id="KW-0863">Zinc-finger</keyword>
<protein>
    <recommendedName>
        <fullName evidence="3">C2H2-type domain-containing protein</fullName>
    </recommendedName>
</protein>
<reference evidence="4" key="1">
    <citation type="journal article" date="2021" name="IMA Fungus">
        <title>Genomic characterization of three marine fungi, including Emericellopsis atlantica sp. nov. with signatures of a generalist lifestyle and marine biomass degradation.</title>
        <authorList>
            <person name="Hagestad O.C."/>
            <person name="Hou L."/>
            <person name="Andersen J.H."/>
            <person name="Hansen E.H."/>
            <person name="Altermark B."/>
            <person name="Li C."/>
            <person name="Kuhnert E."/>
            <person name="Cox R.J."/>
            <person name="Crous P.W."/>
            <person name="Spatafora J.W."/>
            <person name="Lail K."/>
            <person name="Amirebrahimi M."/>
            <person name="Lipzen A."/>
            <person name="Pangilinan J."/>
            <person name="Andreopoulos W."/>
            <person name="Hayes R.D."/>
            <person name="Ng V."/>
            <person name="Grigoriev I.V."/>
            <person name="Jackson S.A."/>
            <person name="Sutton T.D.S."/>
            <person name="Dobson A.D.W."/>
            <person name="Rama T."/>
        </authorList>
    </citation>
    <scope>NUCLEOTIDE SEQUENCE</scope>
    <source>
        <strain evidence="4">TRa018bII</strain>
    </source>
</reference>
<dbReference type="OrthoDB" id="3523290at2759"/>
<dbReference type="Gene3D" id="3.30.160.60">
    <property type="entry name" value="Classic Zinc Finger"/>
    <property type="match status" value="1"/>
</dbReference>
<dbReference type="SMART" id="SM00355">
    <property type="entry name" value="ZnF_C2H2"/>
    <property type="match status" value="1"/>
</dbReference>
<sequence length="147" mass="16052">MKPTISKARPSSRACPPCNKPSQRPPAIRPSIVTVSPPHKCHAAGCSATFTRPSHLVRHQRSTHGPKTRCAYVGCRDMPGRLDKMSGRVRTEHSIVGPQTPRARLQPPKSKEICFPLTVGIQTSPVTIVPGRKAATSKKVSMWTGWD</sequence>
<name>A0A9P7YD89_9HELO</name>
<feature type="region of interest" description="Disordered" evidence="2">
    <location>
        <begin position="1"/>
        <end position="30"/>
    </location>
</feature>
<dbReference type="PROSITE" id="PS00028">
    <property type="entry name" value="ZINC_FINGER_C2H2_1"/>
    <property type="match status" value="1"/>
</dbReference>
<dbReference type="SUPFAM" id="SSF57667">
    <property type="entry name" value="beta-beta-alpha zinc fingers"/>
    <property type="match status" value="1"/>
</dbReference>
<dbReference type="PROSITE" id="PS50157">
    <property type="entry name" value="ZINC_FINGER_C2H2_2"/>
    <property type="match status" value="1"/>
</dbReference>
<feature type="domain" description="C2H2-type" evidence="3">
    <location>
        <begin position="39"/>
        <end position="69"/>
    </location>
</feature>
<evidence type="ECO:0000259" key="3">
    <source>
        <dbReference type="PROSITE" id="PS50157"/>
    </source>
</evidence>
<accession>A0A9P7YD89</accession>
<dbReference type="AlphaFoldDB" id="A0A9P7YD89"/>
<evidence type="ECO:0000256" key="2">
    <source>
        <dbReference type="SAM" id="MobiDB-lite"/>
    </source>
</evidence>
<dbReference type="Proteomes" id="UP000824998">
    <property type="component" value="Unassembled WGS sequence"/>
</dbReference>
<proteinExistence type="predicted"/>
<comment type="caution">
    <text evidence="4">The sequence shown here is derived from an EMBL/GenBank/DDBJ whole genome shotgun (WGS) entry which is preliminary data.</text>
</comment>
<evidence type="ECO:0000256" key="1">
    <source>
        <dbReference type="PROSITE-ProRule" id="PRU00042"/>
    </source>
</evidence>
<evidence type="ECO:0000313" key="4">
    <source>
        <dbReference type="EMBL" id="KAG9231337.1"/>
    </source>
</evidence>
<keyword evidence="5" id="KW-1185">Reference proteome</keyword>
<keyword evidence="1" id="KW-0862">Zinc</keyword>
<organism evidence="4 5">
    <name type="scientific">Amylocarpus encephaloides</name>
    <dbReference type="NCBI Taxonomy" id="45428"/>
    <lineage>
        <taxon>Eukaryota</taxon>
        <taxon>Fungi</taxon>
        <taxon>Dikarya</taxon>
        <taxon>Ascomycota</taxon>
        <taxon>Pezizomycotina</taxon>
        <taxon>Leotiomycetes</taxon>
        <taxon>Helotiales</taxon>
        <taxon>Helotiales incertae sedis</taxon>
        <taxon>Amylocarpus</taxon>
    </lineage>
</organism>
<dbReference type="InterPro" id="IPR036236">
    <property type="entry name" value="Znf_C2H2_sf"/>
</dbReference>
<dbReference type="GO" id="GO:0008270">
    <property type="term" value="F:zinc ion binding"/>
    <property type="evidence" value="ECO:0007669"/>
    <property type="project" value="UniProtKB-KW"/>
</dbReference>
<gene>
    <name evidence="4" type="ORF">BJ875DRAFT_469813</name>
</gene>
<keyword evidence="1" id="KW-0479">Metal-binding</keyword>
<dbReference type="EMBL" id="MU251609">
    <property type="protein sequence ID" value="KAG9231337.1"/>
    <property type="molecule type" value="Genomic_DNA"/>
</dbReference>
<dbReference type="InterPro" id="IPR013087">
    <property type="entry name" value="Znf_C2H2_type"/>
</dbReference>
<evidence type="ECO:0000313" key="5">
    <source>
        <dbReference type="Proteomes" id="UP000824998"/>
    </source>
</evidence>